<organism evidence="1 2">
    <name type="scientific">Pseudopithomyces chartarum</name>
    <dbReference type="NCBI Taxonomy" id="1892770"/>
    <lineage>
        <taxon>Eukaryota</taxon>
        <taxon>Fungi</taxon>
        <taxon>Dikarya</taxon>
        <taxon>Ascomycota</taxon>
        <taxon>Pezizomycotina</taxon>
        <taxon>Dothideomycetes</taxon>
        <taxon>Pleosporomycetidae</taxon>
        <taxon>Pleosporales</taxon>
        <taxon>Massarineae</taxon>
        <taxon>Didymosphaeriaceae</taxon>
        <taxon>Pseudopithomyces</taxon>
    </lineage>
</organism>
<comment type="caution">
    <text evidence="1">The sequence shown here is derived from an EMBL/GenBank/DDBJ whole genome shotgun (WGS) entry which is preliminary data.</text>
</comment>
<evidence type="ECO:0000313" key="2">
    <source>
        <dbReference type="Proteomes" id="UP001280581"/>
    </source>
</evidence>
<dbReference type="EMBL" id="WVTA01000014">
    <property type="protein sequence ID" value="KAK3202091.1"/>
    <property type="molecule type" value="Genomic_DNA"/>
</dbReference>
<dbReference type="Proteomes" id="UP001280581">
    <property type="component" value="Unassembled WGS sequence"/>
</dbReference>
<gene>
    <name evidence="1" type="ORF">GRF29_161g99227</name>
</gene>
<name>A0AAN6LRM5_9PLEO</name>
<proteinExistence type="predicted"/>
<accession>A0AAN6LRM5</accession>
<protein>
    <submittedName>
        <fullName evidence="1">Uncharacterized protein</fullName>
    </submittedName>
</protein>
<evidence type="ECO:0000313" key="1">
    <source>
        <dbReference type="EMBL" id="KAK3202091.1"/>
    </source>
</evidence>
<sequence length="128" mass="13534">MQRRPARLRKALQTVRNHLRAQVPDLLPPESQLRDAVRAVRQIDDRAGERFVEGAVGGAEPSEALGAGERRFERGAQGEESVFRGVVVVDVEVADAAEGEGPPGVLGEGVDHVVEEADAGVDGYGLGG</sequence>
<dbReference type="AlphaFoldDB" id="A0AAN6LRM5"/>
<reference evidence="1 2" key="1">
    <citation type="submission" date="2021-02" db="EMBL/GenBank/DDBJ databases">
        <title>Genome assembly of Pseudopithomyces chartarum.</title>
        <authorList>
            <person name="Jauregui R."/>
            <person name="Singh J."/>
            <person name="Voisey C."/>
        </authorList>
    </citation>
    <scope>NUCLEOTIDE SEQUENCE [LARGE SCALE GENOMIC DNA]</scope>
    <source>
        <strain evidence="1 2">AGR01</strain>
    </source>
</reference>
<keyword evidence="2" id="KW-1185">Reference proteome</keyword>